<dbReference type="AlphaFoldDB" id="A0A0A9ANL4"/>
<organism evidence="1">
    <name type="scientific">Arundo donax</name>
    <name type="common">Giant reed</name>
    <name type="synonym">Donax arundinaceus</name>
    <dbReference type="NCBI Taxonomy" id="35708"/>
    <lineage>
        <taxon>Eukaryota</taxon>
        <taxon>Viridiplantae</taxon>
        <taxon>Streptophyta</taxon>
        <taxon>Embryophyta</taxon>
        <taxon>Tracheophyta</taxon>
        <taxon>Spermatophyta</taxon>
        <taxon>Magnoliopsida</taxon>
        <taxon>Liliopsida</taxon>
        <taxon>Poales</taxon>
        <taxon>Poaceae</taxon>
        <taxon>PACMAD clade</taxon>
        <taxon>Arundinoideae</taxon>
        <taxon>Arundineae</taxon>
        <taxon>Arundo</taxon>
    </lineage>
</organism>
<name>A0A0A9ANL4_ARUDO</name>
<proteinExistence type="predicted"/>
<reference evidence="1" key="1">
    <citation type="submission" date="2014-09" db="EMBL/GenBank/DDBJ databases">
        <authorList>
            <person name="Magalhaes I.L.F."/>
            <person name="Oliveira U."/>
            <person name="Santos F.R."/>
            <person name="Vidigal T.H.D.A."/>
            <person name="Brescovit A.D."/>
            <person name="Santos A.J."/>
        </authorList>
    </citation>
    <scope>NUCLEOTIDE SEQUENCE</scope>
    <source>
        <tissue evidence="1">Shoot tissue taken approximately 20 cm above the soil surface</tissue>
    </source>
</reference>
<reference evidence="1" key="2">
    <citation type="journal article" date="2015" name="Data Brief">
        <title>Shoot transcriptome of the giant reed, Arundo donax.</title>
        <authorList>
            <person name="Barrero R.A."/>
            <person name="Guerrero F.D."/>
            <person name="Moolhuijzen P."/>
            <person name="Goolsby J.A."/>
            <person name="Tidwell J."/>
            <person name="Bellgard S.E."/>
            <person name="Bellgard M.I."/>
        </authorList>
    </citation>
    <scope>NUCLEOTIDE SEQUENCE</scope>
    <source>
        <tissue evidence="1">Shoot tissue taken approximately 20 cm above the soil surface</tissue>
    </source>
</reference>
<protein>
    <submittedName>
        <fullName evidence="1">Uncharacterized protein</fullName>
    </submittedName>
</protein>
<evidence type="ECO:0000313" key="1">
    <source>
        <dbReference type="EMBL" id="JAD52721.1"/>
    </source>
</evidence>
<dbReference type="EMBL" id="GBRH01245174">
    <property type="protein sequence ID" value="JAD52721.1"/>
    <property type="molecule type" value="Transcribed_RNA"/>
</dbReference>
<accession>A0A0A9ANL4</accession>
<sequence>MNQDVEMIVVAAPYPLQVSQDRSSDVASDGLFLLYFSH</sequence>